<organism evidence="1">
    <name type="scientific">uncultured Caudovirales phage</name>
    <dbReference type="NCBI Taxonomy" id="2100421"/>
    <lineage>
        <taxon>Viruses</taxon>
        <taxon>Duplodnaviria</taxon>
        <taxon>Heunggongvirae</taxon>
        <taxon>Uroviricota</taxon>
        <taxon>Caudoviricetes</taxon>
        <taxon>Peduoviridae</taxon>
        <taxon>Maltschvirus</taxon>
        <taxon>Maltschvirus maltsch</taxon>
    </lineage>
</organism>
<reference evidence="1" key="1">
    <citation type="submission" date="2020-05" db="EMBL/GenBank/DDBJ databases">
        <authorList>
            <person name="Chiriac C."/>
            <person name="Salcher M."/>
            <person name="Ghai R."/>
            <person name="Kavagutti S V."/>
        </authorList>
    </citation>
    <scope>NUCLEOTIDE SEQUENCE</scope>
</reference>
<sequence>MGGKSSAPPDYSAMAAATERGVATAERLGNRQMDFAQRQYEEMKPLAERVYNQQLAAQDQQMKQAQDYYDYQQSTFRPLERGLVSQAQNYNTEANRQLLASQAAADAANAFQGAQGVSSREMARRGINPSSGAALMLRNQNAMSLAGLTAGSANTARRQAEQTGWARQMDVSGLGRGLASASLGAYSGANAAGSTGLSSAMAPGNQYSQAFGQGAGYAMGGAQMGISGAGNILNAQTSAYNTAAQTDPFNTILGAAAGVGAAYGLKKFG</sequence>
<protein>
    <submittedName>
        <fullName evidence="1">Uncharacterized protein</fullName>
    </submittedName>
</protein>
<gene>
    <name evidence="1" type="ORF">UFOVP232_59</name>
</gene>
<evidence type="ECO:0000313" key="1">
    <source>
        <dbReference type="EMBL" id="CAB5220135.1"/>
    </source>
</evidence>
<dbReference type="EMBL" id="LR798281">
    <property type="protein sequence ID" value="CAB5220135.1"/>
    <property type="molecule type" value="Genomic_DNA"/>
</dbReference>
<accession>A0A6J7WTJ9</accession>
<proteinExistence type="predicted"/>
<name>A0A6J7WTJ9_9CAUD</name>